<dbReference type="Pfam" id="PF20181">
    <property type="entry name" value="DUF6544"/>
    <property type="match status" value="1"/>
</dbReference>
<dbReference type="RefSeq" id="WP_072777231.1">
    <property type="nucleotide sequence ID" value="NZ_FQXC01000002.1"/>
</dbReference>
<protein>
    <submittedName>
        <fullName evidence="1">Uncharacterized protein</fullName>
    </submittedName>
</protein>
<dbReference type="STRING" id="996342.SAMN05443551_1906"/>
<sequence length="188" mass="20685">MGLRLMMAPVYAMAAIALVVLFACVTRGSRALGGFGCSVPDGSLTRFWLFGVLPVALADGPDHHRSAFGRLVTEAESWEPASLFPGETVSWDAVDDNTARATVRYGAFRQSVDVEVKAFCHPTKAVILRRSNKNSEKVFRDKPFGGTRSECREFEGCKLPNYVEGGDHFGIPDDFPFFKAEVARFDAR</sequence>
<dbReference type="InterPro" id="IPR046674">
    <property type="entry name" value="DUF6544"/>
</dbReference>
<evidence type="ECO:0000313" key="1">
    <source>
        <dbReference type="EMBL" id="SHH30280.1"/>
    </source>
</evidence>
<accession>A0A1M5RVR1</accession>
<proteinExistence type="predicted"/>
<evidence type="ECO:0000313" key="2">
    <source>
        <dbReference type="Proteomes" id="UP000184221"/>
    </source>
</evidence>
<reference evidence="1 2" key="1">
    <citation type="submission" date="2016-11" db="EMBL/GenBank/DDBJ databases">
        <authorList>
            <person name="Jaros S."/>
            <person name="Januszkiewicz K."/>
            <person name="Wedrychowicz H."/>
        </authorList>
    </citation>
    <scope>NUCLEOTIDE SEQUENCE [LARGE SCALE GENOMIC DNA]</scope>
    <source>
        <strain evidence="1 2">DSM 29431</strain>
    </source>
</reference>
<dbReference type="AlphaFoldDB" id="A0A1M5RVR1"/>
<dbReference type="Proteomes" id="UP000184221">
    <property type="component" value="Unassembled WGS sequence"/>
</dbReference>
<dbReference type="EMBL" id="FQXC01000002">
    <property type="protein sequence ID" value="SHH30280.1"/>
    <property type="molecule type" value="Genomic_DNA"/>
</dbReference>
<organism evidence="1 2">
    <name type="scientific">Marivita hallyeonensis</name>
    <dbReference type="NCBI Taxonomy" id="996342"/>
    <lineage>
        <taxon>Bacteria</taxon>
        <taxon>Pseudomonadati</taxon>
        <taxon>Pseudomonadota</taxon>
        <taxon>Alphaproteobacteria</taxon>
        <taxon>Rhodobacterales</taxon>
        <taxon>Roseobacteraceae</taxon>
        <taxon>Marivita</taxon>
    </lineage>
</organism>
<gene>
    <name evidence="1" type="ORF">SAMN05443551_1906</name>
</gene>
<name>A0A1M5RVR1_9RHOB</name>
<dbReference type="PROSITE" id="PS51257">
    <property type="entry name" value="PROKAR_LIPOPROTEIN"/>
    <property type="match status" value="1"/>
</dbReference>
<dbReference type="OrthoDB" id="3671061at2"/>
<keyword evidence="2" id="KW-1185">Reference proteome</keyword>